<protein>
    <submittedName>
        <fullName evidence="2">Uncharacterized protein</fullName>
    </submittedName>
</protein>
<gene>
    <name evidence="2" type="ORF">J4709_43505</name>
</gene>
<evidence type="ECO:0000313" key="2">
    <source>
        <dbReference type="EMBL" id="MBO2464460.1"/>
    </source>
</evidence>
<dbReference type="EMBL" id="JAGEPF010000035">
    <property type="protein sequence ID" value="MBO2464460.1"/>
    <property type="molecule type" value="Genomic_DNA"/>
</dbReference>
<sequence length="214" mass="21085">MDGVASVAFVDDDGDLHLVVAENLDEGSKRREVVEVLRAQRRGRLRAGGMSKGIATAILAASLVLITALSSGAVEGLRDLLCSSVCGNGHAGRGGGSDDFEELPAPGLMPPPATGDARPGGEASSGPPEDAGVEEPLKHQDRAPAGRMPDTRVSAGPTPPGSGGGTPAPGVPTSSPSSEPSPEVPPPAADGPSPTASLSPSGGLGQPVVSQAAE</sequence>
<keyword evidence="3" id="KW-1185">Reference proteome</keyword>
<accession>A0ABS3S630</accession>
<reference evidence="2 3" key="1">
    <citation type="submission" date="2021-03" db="EMBL/GenBank/DDBJ databases">
        <title>Actinomadura violae sp. nov., isolated from lichen in Thailand.</title>
        <authorList>
            <person name="Kanchanasin P."/>
            <person name="Saeng-In P."/>
            <person name="Phongsopitanun W."/>
            <person name="Yuki M."/>
            <person name="Kudo T."/>
            <person name="Ohkuma M."/>
            <person name="Tanasupawat S."/>
        </authorList>
    </citation>
    <scope>NUCLEOTIDE SEQUENCE [LARGE SCALE GENOMIC DNA]</scope>
    <source>
        <strain evidence="2 3">LCR2-06</strain>
    </source>
</reference>
<organism evidence="2 3">
    <name type="scientific">Actinomadura violacea</name>
    <dbReference type="NCBI Taxonomy" id="2819934"/>
    <lineage>
        <taxon>Bacteria</taxon>
        <taxon>Bacillati</taxon>
        <taxon>Actinomycetota</taxon>
        <taxon>Actinomycetes</taxon>
        <taxon>Streptosporangiales</taxon>
        <taxon>Thermomonosporaceae</taxon>
        <taxon>Actinomadura</taxon>
    </lineage>
</organism>
<comment type="caution">
    <text evidence="2">The sequence shown here is derived from an EMBL/GenBank/DDBJ whole genome shotgun (WGS) entry which is preliminary data.</text>
</comment>
<feature type="compositionally biased region" description="Basic and acidic residues" evidence="1">
    <location>
        <begin position="135"/>
        <end position="144"/>
    </location>
</feature>
<feature type="compositionally biased region" description="Low complexity" evidence="1">
    <location>
        <begin position="171"/>
        <end position="181"/>
    </location>
</feature>
<feature type="region of interest" description="Disordered" evidence="1">
    <location>
        <begin position="93"/>
        <end position="214"/>
    </location>
</feature>
<dbReference type="RefSeq" id="WP_208250942.1">
    <property type="nucleotide sequence ID" value="NZ_JAGEPF010000035.1"/>
</dbReference>
<evidence type="ECO:0000313" key="3">
    <source>
        <dbReference type="Proteomes" id="UP000680206"/>
    </source>
</evidence>
<name>A0ABS3S630_9ACTN</name>
<proteinExistence type="predicted"/>
<dbReference type="Proteomes" id="UP000680206">
    <property type="component" value="Unassembled WGS sequence"/>
</dbReference>
<evidence type="ECO:0000256" key="1">
    <source>
        <dbReference type="SAM" id="MobiDB-lite"/>
    </source>
</evidence>